<accession>A0A5N5QHZ0</accession>
<dbReference type="PANTHER" id="PTHR45808">
    <property type="entry name" value="RHO GTPASE-ACTIVATING PROTEIN 68F"/>
    <property type="match status" value="1"/>
</dbReference>
<feature type="compositionally biased region" description="Low complexity" evidence="1">
    <location>
        <begin position="661"/>
        <end position="690"/>
    </location>
</feature>
<evidence type="ECO:0000256" key="1">
    <source>
        <dbReference type="SAM" id="MobiDB-lite"/>
    </source>
</evidence>
<organism evidence="4 5">
    <name type="scientific">Ceratobasidium theobromae</name>
    <dbReference type="NCBI Taxonomy" id="1582974"/>
    <lineage>
        <taxon>Eukaryota</taxon>
        <taxon>Fungi</taxon>
        <taxon>Dikarya</taxon>
        <taxon>Basidiomycota</taxon>
        <taxon>Agaricomycotina</taxon>
        <taxon>Agaricomycetes</taxon>
        <taxon>Cantharellales</taxon>
        <taxon>Ceratobasidiaceae</taxon>
        <taxon>Ceratobasidium</taxon>
    </lineage>
</organism>
<dbReference type="AlphaFoldDB" id="A0A5N5QHZ0"/>
<dbReference type="Gene3D" id="1.10.555.10">
    <property type="entry name" value="Rho GTPase activation protein"/>
    <property type="match status" value="1"/>
</dbReference>
<feature type="compositionally biased region" description="Low complexity" evidence="1">
    <location>
        <begin position="568"/>
        <end position="579"/>
    </location>
</feature>
<comment type="caution">
    <text evidence="4">The sequence shown here is derived from an EMBL/GenBank/DDBJ whole genome shotgun (WGS) entry which is preliminary data.</text>
</comment>
<gene>
    <name evidence="4" type="ORF">CTheo_5191</name>
</gene>
<dbReference type="OrthoDB" id="19923at2759"/>
<dbReference type="Gene3D" id="3.40.525.10">
    <property type="entry name" value="CRAL-TRIO lipid binding domain"/>
    <property type="match status" value="1"/>
</dbReference>
<dbReference type="SUPFAM" id="SSF48350">
    <property type="entry name" value="GTPase activation domain, GAP"/>
    <property type="match status" value="1"/>
</dbReference>
<dbReference type="GO" id="GO:0005096">
    <property type="term" value="F:GTPase activator activity"/>
    <property type="evidence" value="ECO:0007669"/>
    <property type="project" value="TreeGrafter"/>
</dbReference>
<dbReference type="Proteomes" id="UP000383932">
    <property type="component" value="Unassembled WGS sequence"/>
</dbReference>
<feature type="domain" description="Rho-GAP" evidence="3">
    <location>
        <begin position="243"/>
        <end position="519"/>
    </location>
</feature>
<name>A0A5N5QHZ0_9AGAM</name>
<dbReference type="PANTHER" id="PTHR45808:SF2">
    <property type="entry name" value="RHO GTPASE-ACTIVATING PROTEIN 68F"/>
    <property type="match status" value="1"/>
</dbReference>
<dbReference type="CDD" id="cd00170">
    <property type="entry name" value="SEC14"/>
    <property type="match status" value="1"/>
</dbReference>
<evidence type="ECO:0000313" key="5">
    <source>
        <dbReference type="Proteomes" id="UP000383932"/>
    </source>
</evidence>
<dbReference type="PROSITE" id="PS50238">
    <property type="entry name" value="RHOGAP"/>
    <property type="match status" value="1"/>
</dbReference>
<dbReference type="SUPFAM" id="SSF52087">
    <property type="entry name" value="CRAL/TRIO domain"/>
    <property type="match status" value="1"/>
</dbReference>
<dbReference type="InterPro" id="IPR000198">
    <property type="entry name" value="RhoGAP_dom"/>
</dbReference>
<dbReference type="EMBL" id="SSOP01000109">
    <property type="protein sequence ID" value="KAB5591362.1"/>
    <property type="molecule type" value="Genomic_DNA"/>
</dbReference>
<evidence type="ECO:0000313" key="4">
    <source>
        <dbReference type="EMBL" id="KAB5591362.1"/>
    </source>
</evidence>
<feature type="region of interest" description="Disordered" evidence="1">
    <location>
        <begin position="622"/>
        <end position="727"/>
    </location>
</feature>
<keyword evidence="5" id="KW-1185">Reference proteome</keyword>
<dbReference type="GO" id="GO:0005737">
    <property type="term" value="C:cytoplasm"/>
    <property type="evidence" value="ECO:0007669"/>
    <property type="project" value="TreeGrafter"/>
</dbReference>
<dbReference type="GO" id="GO:0007264">
    <property type="term" value="P:small GTPase-mediated signal transduction"/>
    <property type="evidence" value="ECO:0007669"/>
    <property type="project" value="TreeGrafter"/>
</dbReference>
<protein>
    <submittedName>
        <fullName evidence="4">Rho GTPase-activating protein 1</fullName>
    </submittedName>
</protein>
<reference evidence="4 5" key="1">
    <citation type="journal article" date="2019" name="Fungal Biol. Biotechnol.">
        <title>Draft genome sequence of fastidious pathogen Ceratobasidium theobromae, which causes vascular-streak dieback in Theobroma cacao.</title>
        <authorList>
            <person name="Ali S.S."/>
            <person name="Asman A."/>
            <person name="Shao J."/>
            <person name="Firmansyah A.P."/>
            <person name="Susilo A.W."/>
            <person name="Rosmana A."/>
            <person name="McMahon P."/>
            <person name="Junaid M."/>
            <person name="Guest D."/>
            <person name="Kheng T.Y."/>
            <person name="Meinhardt L.W."/>
            <person name="Bailey B.A."/>
        </authorList>
    </citation>
    <scope>NUCLEOTIDE SEQUENCE [LARGE SCALE GENOMIC DNA]</scope>
    <source>
        <strain evidence="4 5">CT2</strain>
    </source>
</reference>
<feature type="domain" description="CRAL-TRIO" evidence="2">
    <location>
        <begin position="55"/>
        <end position="227"/>
    </location>
</feature>
<evidence type="ECO:0000259" key="2">
    <source>
        <dbReference type="PROSITE" id="PS50191"/>
    </source>
</evidence>
<proteinExistence type="predicted"/>
<sequence>MAPPTLSLKQRLAALTTSTPASPIISQKSFPSPRSSNGFALVDAEEQYEGMRQEEREEIDKAVGGVITQAGVDYESRPMVVVTASAFPDPRQINYDILLARIIAYLDLYVENDYVVVFLAAGGRHTPSWNWIWKAYRGMSRKYRKNLKRLLIVHPTWFSKSPLPRFPFISVPDNLVVFVSLAGAVLSPKFFRKISYISTLSELARHVPLTQMEIAPAVYNENLKHERAITLPQSVTVSLTFGVSLEQLMGPDGESSPVPRVIRDCVEYLRSEGPLGLNLEVEGLFRRSPNSAVLRSVREAYDRGNRVTLSQYHDPHIAAVLIKKFLRELPEPIFPGSLYSIIAKCPPSTGWGADGLSGPPSKGAANGTYGLANDATVANGSHEKGHKRVGSEAELATVGGWGEGDACVEYIREVLLPAMGWGCRVVLLDYIFRLLHDVALRSSANKMDAHNLALCITPNLVKSNDPIRDIKICAVPGAASMSWNSPGATNGARPPLRKAGTTTLGDIVRVCIERYFEIFPDVPDRGDALPVPLELKFEDGVNSHMANAASPSIGGPCVLVGSPRADGSSTTSTTSPSSTLDAASGETLFSSVTTLESVPRSSIDIEDEELNEAMLVMSVVPQPEPARSPKTSSPNARAGSSPLGRSAGSLPPSAWSRSPKLGAGIPSPGSGLSPGKSPLSLGSPASSTTPVNRHRRTTSSTSTTFSTPLTTSQGSTSGPGSTIRGARSVISIERVGTRKGSIALGRSGGAGASGVAAMSVTATGFFERP</sequence>
<dbReference type="InterPro" id="IPR036865">
    <property type="entry name" value="CRAL-TRIO_dom_sf"/>
</dbReference>
<dbReference type="Pfam" id="PF13716">
    <property type="entry name" value="CRAL_TRIO_2"/>
    <property type="match status" value="1"/>
</dbReference>
<dbReference type="InterPro" id="IPR008936">
    <property type="entry name" value="Rho_GTPase_activation_prot"/>
</dbReference>
<evidence type="ECO:0000259" key="3">
    <source>
        <dbReference type="PROSITE" id="PS50238"/>
    </source>
</evidence>
<dbReference type="PROSITE" id="PS50191">
    <property type="entry name" value="CRAL_TRIO"/>
    <property type="match status" value="1"/>
</dbReference>
<dbReference type="InterPro" id="IPR001251">
    <property type="entry name" value="CRAL-TRIO_dom"/>
</dbReference>
<dbReference type="CDD" id="cd00159">
    <property type="entry name" value="RhoGAP"/>
    <property type="match status" value="1"/>
</dbReference>
<feature type="compositionally biased region" description="Low complexity" evidence="1">
    <location>
        <begin position="698"/>
        <end position="722"/>
    </location>
</feature>
<feature type="region of interest" description="Disordered" evidence="1">
    <location>
        <begin position="559"/>
        <end position="584"/>
    </location>
</feature>
<dbReference type="Pfam" id="PF00620">
    <property type="entry name" value="RhoGAP"/>
    <property type="match status" value="2"/>
</dbReference>
<dbReference type="SMART" id="SM00324">
    <property type="entry name" value="RhoGAP"/>
    <property type="match status" value="1"/>
</dbReference>